<evidence type="ECO:0000256" key="1">
    <source>
        <dbReference type="SAM" id="MobiDB-lite"/>
    </source>
</evidence>
<dbReference type="GO" id="GO:0034976">
    <property type="term" value="P:response to endoplasmic reticulum stress"/>
    <property type="evidence" value="ECO:0007669"/>
    <property type="project" value="TreeGrafter"/>
</dbReference>
<name>A0AAW2E8H0_9HYME</name>
<dbReference type="GO" id="GO:0019888">
    <property type="term" value="F:protein phosphatase regulator activity"/>
    <property type="evidence" value="ECO:0007669"/>
    <property type="project" value="TreeGrafter"/>
</dbReference>
<dbReference type="EMBL" id="JADYXP020000028">
    <property type="protein sequence ID" value="KAL0099295.1"/>
    <property type="molecule type" value="Genomic_DNA"/>
</dbReference>
<proteinExistence type="predicted"/>
<feature type="region of interest" description="Disordered" evidence="1">
    <location>
        <begin position="85"/>
        <end position="106"/>
    </location>
</feature>
<sequence>MSYMTMERNSPCLLGVSGEDKVSTMNGRKTCLTRTWNEFINRDYYYLRKKNMNNEYCENCISQMQNPFKHHQLSSYSSEPLNCSHTFNSKRSNPSESSDDSNMSNVLDTSASSFTVEEDDDDADSQDGSIVFTDSEESTMQTKKKAVSFELTPVVHTIRAWDYAYRAARIGPWEQCARDRERFKGRIKSIALVLDPILKSTHRSRVWQDRFVFSE</sequence>
<evidence type="ECO:0000313" key="3">
    <source>
        <dbReference type="Proteomes" id="UP001430953"/>
    </source>
</evidence>
<evidence type="ECO:0000313" key="2">
    <source>
        <dbReference type="EMBL" id="KAL0099295.1"/>
    </source>
</evidence>
<accession>A0AAW2E8H0</accession>
<dbReference type="PANTHER" id="PTHR16489:SF12">
    <property type="entry name" value="GH11727P"/>
    <property type="match status" value="1"/>
</dbReference>
<organism evidence="2 3">
    <name type="scientific">Cardiocondyla obscurior</name>
    <dbReference type="NCBI Taxonomy" id="286306"/>
    <lineage>
        <taxon>Eukaryota</taxon>
        <taxon>Metazoa</taxon>
        <taxon>Ecdysozoa</taxon>
        <taxon>Arthropoda</taxon>
        <taxon>Hexapoda</taxon>
        <taxon>Insecta</taxon>
        <taxon>Pterygota</taxon>
        <taxon>Neoptera</taxon>
        <taxon>Endopterygota</taxon>
        <taxon>Hymenoptera</taxon>
        <taxon>Apocrita</taxon>
        <taxon>Aculeata</taxon>
        <taxon>Formicoidea</taxon>
        <taxon>Formicidae</taxon>
        <taxon>Myrmicinae</taxon>
        <taxon>Cardiocondyla</taxon>
    </lineage>
</organism>
<dbReference type="InterPro" id="IPR051254">
    <property type="entry name" value="PPP1R15"/>
</dbReference>
<dbReference type="GO" id="GO:0005783">
    <property type="term" value="C:endoplasmic reticulum"/>
    <property type="evidence" value="ECO:0007669"/>
    <property type="project" value="TreeGrafter"/>
</dbReference>
<gene>
    <name evidence="2" type="ORF">PUN28_020099</name>
</gene>
<keyword evidence="3" id="KW-1185">Reference proteome</keyword>
<dbReference type="PANTHER" id="PTHR16489">
    <property type="entry name" value="GH11727P"/>
    <property type="match status" value="1"/>
</dbReference>
<dbReference type="GO" id="GO:0000164">
    <property type="term" value="C:protein phosphatase type 1 complex"/>
    <property type="evidence" value="ECO:0007669"/>
    <property type="project" value="TreeGrafter"/>
</dbReference>
<comment type="caution">
    <text evidence="2">The sequence shown here is derived from an EMBL/GenBank/DDBJ whole genome shotgun (WGS) entry which is preliminary data.</text>
</comment>
<reference evidence="2 3" key="1">
    <citation type="submission" date="2023-03" db="EMBL/GenBank/DDBJ databases">
        <title>High recombination rates correlate with genetic variation in Cardiocondyla obscurior ants.</title>
        <authorList>
            <person name="Errbii M."/>
        </authorList>
    </citation>
    <scope>NUCLEOTIDE SEQUENCE [LARGE SCALE GENOMIC DNA]</scope>
    <source>
        <strain evidence="2">Alpha-2009</strain>
        <tissue evidence="2">Whole body</tissue>
    </source>
</reference>
<evidence type="ECO:0008006" key="4">
    <source>
        <dbReference type="Google" id="ProtNLM"/>
    </source>
</evidence>
<protein>
    <recommendedName>
        <fullName evidence="4">Protein phosphatase 1 regulatory subunit 15A/B C-terminal domain-containing protein</fullName>
    </recommendedName>
</protein>
<dbReference type="Proteomes" id="UP001430953">
    <property type="component" value="Unassembled WGS sequence"/>
</dbReference>
<dbReference type="AlphaFoldDB" id="A0AAW2E8H0"/>